<dbReference type="Gene3D" id="3.30.70.270">
    <property type="match status" value="1"/>
</dbReference>
<dbReference type="CDD" id="cd00130">
    <property type="entry name" value="PAS"/>
    <property type="match status" value="1"/>
</dbReference>
<comment type="catalytic activity">
    <reaction evidence="1">
        <text>3',3'-c-di-GMP + H2O = 5'-phosphoguanylyl(3'-&gt;5')guanosine + H(+)</text>
        <dbReference type="Rhea" id="RHEA:24902"/>
        <dbReference type="ChEBI" id="CHEBI:15377"/>
        <dbReference type="ChEBI" id="CHEBI:15378"/>
        <dbReference type="ChEBI" id="CHEBI:58754"/>
        <dbReference type="ChEBI" id="CHEBI:58805"/>
        <dbReference type="EC" id="3.1.4.52"/>
    </reaction>
    <physiologicalReaction direction="left-to-right" evidence="1">
        <dbReference type="Rhea" id="RHEA:24903"/>
    </physiologicalReaction>
</comment>
<dbReference type="PROSITE" id="PS50887">
    <property type="entry name" value="GGDEF"/>
    <property type="match status" value="1"/>
</dbReference>
<reference evidence="8 9" key="1">
    <citation type="submission" date="2019-07" db="EMBL/GenBank/DDBJ databases">
        <title>Tepidimonas taiwanensis I1-1 draft genome.</title>
        <authorList>
            <person name="Da Costa M.S."/>
            <person name="Froufe H.J.C."/>
            <person name="Egas C."/>
            <person name="Albuquerque L."/>
        </authorList>
    </citation>
    <scope>NUCLEOTIDE SEQUENCE [LARGE SCALE GENOMIC DNA]</scope>
    <source>
        <strain evidence="8 9">I1-1</strain>
    </source>
</reference>
<dbReference type="Pfam" id="PF00563">
    <property type="entry name" value="EAL"/>
    <property type="match status" value="1"/>
</dbReference>
<dbReference type="STRING" id="307486.GCA_000807215_01239"/>
<feature type="domain" description="PAC" evidence="4">
    <location>
        <begin position="453"/>
        <end position="506"/>
    </location>
</feature>
<evidence type="ECO:0000256" key="2">
    <source>
        <dbReference type="SAM" id="Phobius"/>
    </source>
</evidence>
<dbReference type="InterPro" id="IPR013656">
    <property type="entry name" value="PAS_4"/>
</dbReference>
<evidence type="ECO:0000259" key="3">
    <source>
        <dbReference type="PROSITE" id="PS50112"/>
    </source>
</evidence>
<proteinExistence type="predicted"/>
<keyword evidence="2" id="KW-0812">Transmembrane</keyword>
<dbReference type="Gene3D" id="3.20.20.450">
    <property type="entry name" value="EAL domain"/>
    <property type="match status" value="1"/>
</dbReference>
<dbReference type="InterPro" id="IPR043128">
    <property type="entry name" value="Rev_trsase/Diguanyl_cyclase"/>
</dbReference>
<keyword evidence="9" id="KW-1185">Reference proteome</keyword>
<dbReference type="OrthoDB" id="9813903at2"/>
<accession>A0A554XBX0</accession>
<evidence type="ECO:0000256" key="1">
    <source>
        <dbReference type="ARBA" id="ARBA00051114"/>
    </source>
</evidence>
<dbReference type="Pfam" id="PF00672">
    <property type="entry name" value="HAMP"/>
    <property type="match status" value="1"/>
</dbReference>
<dbReference type="CDD" id="cd01948">
    <property type="entry name" value="EAL"/>
    <property type="match status" value="1"/>
</dbReference>
<organism evidence="8 9">
    <name type="scientific">Tepidimonas taiwanensis</name>
    <dbReference type="NCBI Taxonomy" id="307486"/>
    <lineage>
        <taxon>Bacteria</taxon>
        <taxon>Pseudomonadati</taxon>
        <taxon>Pseudomonadota</taxon>
        <taxon>Betaproteobacteria</taxon>
        <taxon>Burkholderiales</taxon>
        <taxon>Tepidimonas</taxon>
    </lineage>
</organism>
<feature type="domain" description="EAL" evidence="5">
    <location>
        <begin position="685"/>
        <end position="936"/>
    </location>
</feature>
<dbReference type="InterPro" id="IPR000700">
    <property type="entry name" value="PAS-assoc_C"/>
</dbReference>
<protein>
    <submittedName>
        <fullName evidence="8">Putative signaling protein</fullName>
    </submittedName>
</protein>
<dbReference type="Gene3D" id="3.30.450.20">
    <property type="entry name" value="PAS domain"/>
    <property type="match status" value="2"/>
</dbReference>
<dbReference type="InterPro" id="IPR001633">
    <property type="entry name" value="EAL_dom"/>
</dbReference>
<dbReference type="Pfam" id="PF00990">
    <property type="entry name" value="GGDEF"/>
    <property type="match status" value="1"/>
</dbReference>
<feature type="domain" description="PAC" evidence="4">
    <location>
        <begin position="324"/>
        <end position="376"/>
    </location>
</feature>
<feature type="domain" description="PAS" evidence="3">
    <location>
        <begin position="246"/>
        <end position="291"/>
    </location>
</feature>
<dbReference type="Proteomes" id="UP000317763">
    <property type="component" value="Unassembled WGS sequence"/>
</dbReference>
<dbReference type="SMART" id="SM00086">
    <property type="entry name" value="PAC"/>
    <property type="match status" value="2"/>
</dbReference>
<dbReference type="GO" id="GO:0007165">
    <property type="term" value="P:signal transduction"/>
    <property type="evidence" value="ECO:0007669"/>
    <property type="project" value="InterPro"/>
</dbReference>
<dbReference type="InterPro" id="IPR013655">
    <property type="entry name" value="PAS_fold_3"/>
</dbReference>
<dbReference type="AlphaFoldDB" id="A0A554XBX0"/>
<dbReference type="PROSITE" id="PS50883">
    <property type="entry name" value="EAL"/>
    <property type="match status" value="1"/>
</dbReference>
<evidence type="ECO:0000259" key="4">
    <source>
        <dbReference type="PROSITE" id="PS50113"/>
    </source>
</evidence>
<dbReference type="SMART" id="SM00267">
    <property type="entry name" value="GGDEF"/>
    <property type="match status" value="1"/>
</dbReference>
<feature type="domain" description="HAMP" evidence="6">
    <location>
        <begin position="187"/>
        <end position="241"/>
    </location>
</feature>
<dbReference type="SMART" id="SM00304">
    <property type="entry name" value="HAMP"/>
    <property type="match status" value="1"/>
</dbReference>
<dbReference type="CDD" id="cd01949">
    <property type="entry name" value="GGDEF"/>
    <property type="match status" value="1"/>
</dbReference>
<dbReference type="SUPFAM" id="SSF55785">
    <property type="entry name" value="PYP-like sensor domain (PAS domain)"/>
    <property type="match status" value="2"/>
</dbReference>
<evidence type="ECO:0000259" key="6">
    <source>
        <dbReference type="PROSITE" id="PS50885"/>
    </source>
</evidence>
<dbReference type="SMART" id="SM00091">
    <property type="entry name" value="PAS"/>
    <property type="match status" value="2"/>
</dbReference>
<sequence length="936" mass="102321">MKSSHARAGWWPGKWRTALMRRIDAWPFRVQIGWLTAVIAGVVVLLALGLGWWALSLGAQRLLAAQERLLRPIVEAALLTPMIERDQATVAEVVRELVRGESIDRVVVLGHDGRVWQEVAAPASPPLPWSSELRIPLTQGSLYFGEVRVRLNAAALADAAGYLVASALAVLGIGVGVAVWLLLGWGRHVGARLARLEQAAQGLARGDFSRRAGGDDLGCDEIGQLGRVFDDMAARIGRTVDQLVVSESRVSAILQSIGDGLVATDAAMRVTYLNPIAQALTGWTEAEALGRPVSEIMRIANALTGQPVDLPIARVLETGHIVGLANHTELIARDGTRRHISDSAAPIRDASGALVGVVMVFHDVSEAYRLRTSLEDNRTRLALALEASGFGLWDLQLTDDSMLLDKRARELLNVDASRTAISRGEWVERMHPEDRMAAQRRFSAHLAGEVPTYEAEFRVADGRGGWRWLGSRGRVTERLADGSPRRVTGTLADVSDRKAAQAQIQYLAFYDVLTGLPNRRLLQDRLHQAEALARRVGERGALIFIDLDRFKNVNDSRGHAVGDQLLQQVAARLGSRLRAADTLARLGGDEFVAIVTELPPALPVAGKHAHEVGESLRQALHAPFDIGGVSYHITASVGIALFPDGNRSADELLSSADAAMYAAKQQGRDRVCFFDPAMQQAATERLQLENDLHDALTRGELELYLQPQVDAQGRTVAAEALMRWRHPTKGLVNPGAFIPLAEETGLIVAMGDWMLQRACAMLRRLDDAGLPIEISVNVSARQLREADFVARLQRILGEEGVFASRLTLEITESMLLTDADQVVARLYALHRTGVKLSIDDFGTGYSSMTYLKQLPLHEIKIDRAFVDGLPDDANDSTITRAILGLARDFGLQVVAEGVETDAQAERLRALGCPRMQGYLFGRPQPAEHYLRQWLGH</sequence>
<dbReference type="NCBIfam" id="TIGR00254">
    <property type="entry name" value="GGDEF"/>
    <property type="match status" value="1"/>
</dbReference>
<evidence type="ECO:0000313" key="8">
    <source>
        <dbReference type="EMBL" id="TSE33286.1"/>
    </source>
</evidence>
<dbReference type="GO" id="GO:0071111">
    <property type="term" value="F:cyclic-guanylate-specific phosphodiesterase activity"/>
    <property type="evidence" value="ECO:0007669"/>
    <property type="project" value="UniProtKB-EC"/>
</dbReference>
<dbReference type="PROSITE" id="PS50113">
    <property type="entry name" value="PAC"/>
    <property type="match status" value="2"/>
</dbReference>
<dbReference type="SMART" id="SM00052">
    <property type="entry name" value="EAL"/>
    <property type="match status" value="1"/>
</dbReference>
<dbReference type="Gene3D" id="6.10.340.10">
    <property type="match status" value="1"/>
</dbReference>
<dbReference type="InterPro" id="IPR035919">
    <property type="entry name" value="EAL_sf"/>
</dbReference>
<dbReference type="InterPro" id="IPR000160">
    <property type="entry name" value="GGDEF_dom"/>
</dbReference>
<feature type="transmembrane region" description="Helical" evidence="2">
    <location>
        <begin position="159"/>
        <end position="183"/>
    </location>
</feature>
<dbReference type="SUPFAM" id="SSF55073">
    <property type="entry name" value="Nucleotide cyclase"/>
    <property type="match status" value="1"/>
</dbReference>
<dbReference type="InterPro" id="IPR029787">
    <property type="entry name" value="Nucleotide_cyclase"/>
</dbReference>
<gene>
    <name evidence="8" type="ORF">Ttaiw_00539</name>
</gene>
<evidence type="ECO:0000313" key="9">
    <source>
        <dbReference type="Proteomes" id="UP000317763"/>
    </source>
</evidence>
<dbReference type="PROSITE" id="PS50885">
    <property type="entry name" value="HAMP"/>
    <property type="match status" value="1"/>
</dbReference>
<dbReference type="InterPro" id="IPR001610">
    <property type="entry name" value="PAC"/>
</dbReference>
<dbReference type="PANTHER" id="PTHR44757">
    <property type="entry name" value="DIGUANYLATE CYCLASE DGCP"/>
    <property type="match status" value="1"/>
</dbReference>
<name>A0A554XBX0_9BURK</name>
<dbReference type="SUPFAM" id="SSF141868">
    <property type="entry name" value="EAL domain-like"/>
    <property type="match status" value="1"/>
</dbReference>
<evidence type="ECO:0000259" key="7">
    <source>
        <dbReference type="PROSITE" id="PS50887"/>
    </source>
</evidence>
<dbReference type="Pfam" id="PF08447">
    <property type="entry name" value="PAS_3"/>
    <property type="match status" value="1"/>
</dbReference>
<dbReference type="RefSeq" id="WP_143897420.1">
    <property type="nucleotide sequence ID" value="NZ_CP083911.1"/>
</dbReference>
<keyword evidence="2" id="KW-0472">Membrane</keyword>
<dbReference type="CDD" id="cd06225">
    <property type="entry name" value="HAMP"/>
    <property type="match status" value="1"/>
</dbReference>
<feature type="transmembrane region" description="Helical" evidence="2">
    <location>
        <begin position="32"/>
        <end position="55"/>
    </location>
</feature>
<dbReference type="Pfam" id="PF08448">
    <property type="entry name" value="PAS_4"/>
    <property type="match status" value="1"/>
</dbReference>
<dbReference type="InterPro" id="IPR003660">
    <property type="entry name" value="HAMP_dom"/>
</dbReference>
<dbReference type="GO" id="GO:0016020">
    <property type="term" value="C:membrane"/>
    <property type="evidence" value="ECO:0007669"/>
    <property type="project" value="InterPro"/>
</dbReference>
<dbReference type="InterPro" id="IPR052155">
    <property type="entry name" value="Biofilm_reg_signaling"/>
</dbReference>
<evidence type="ECO:0000259" key="5">
    <source>
        <dbReference type="PROSITE" id="PS50883"/>
    </source>
</evidence>
<keyword evidence="2" id="KW-1133">Transmembrane helix</keyword>
<comment type="caution">
    <text evidence="8">The sequence shown here is derived from an EMBL/GenBank/DDBJ whole genome shotgun (WGS) entry which is preliminary data.</text>
</comment>
<dbReference type="FunFam" id="3.20.20.450:FF:000001">
    <property type="entry name" value="Cyclic di-GMP phosphodiesterase yahA"/>
    <property type="match status" value="1"/>
</dbReference>
<dbReference type="EMBL" id="VJOM01000004">
    <property type="protein sequence ID" value="TSE33286.1"/>
    <property type="molecule type" value="Genomic_DNA"/>
</dbReference>
<dbReference type="InterPro" id="IPR000014">
    <property type="entry name" value="PAS"/>
</dbReference>
<dbReference type="PANTHER" id="PTHR44757:SF2">
    <property type="entry name" value="BIOFILM ARCHITECTURE MAINTENANCE PROTEIN MBAA"/>
    <property type="match status" value="1"/>
</dbReference>
<feature type="domain" description="GGDEF" evidence="7">
    <location>
        <begin position="538"/>
        <end position="676"/>
    </location>
</feature>
<dbReference type="NCBIfam" id="TIGR00229">
    <property type="entry name" value="sensory_box"/>
    <property type="match status" value="2"/>
</dbReference>
<dbReference type="FunFam" id="3.30.70.270:FF:000001">
    <property type="entry name" value="Diguanylate cyclase domain protein"/>
    <property type="match status" value="1"/>
</dbReference>
<dbReference type="PROSITE" id="PS50112">
    <property type="entry name" value="PAS"/>
    <property type="match status" value="1"/>
</dbReference>
<dbReference type="GO" id="GO:0071732">
    <property type="term" value="P:cellular response to nitric oxide"/>
    <property type="evidence" value="ECO:0007669"/>
    <property type="project" value="UniProtKB-ARBA"/>
</dbReference>
<dbReference type="InterPro" id="IPR035965">
    <property type="entry name" value="PAS-like_dom_sf"/>
</dbReference>